<dbReference type="EMBL" id="QQAY01000002">
    <property type="protein sequence ID" value="RDI45454.1"/>
    <property type="molecule type" value="Genomic_DNA"/>
</dbReference>
<dbReference type="AlphaFoldDB" id="A0A370GSG9"/>
<gene>
    <name evidence="2" type="ORF">DFR59_10281</name>
</gene>
<comment type="caution">
    <text evidence="2">The sequence shown here is derived from an EMBL/GenBank/DDBJ whole genome shotgun (WGS) entry which is preliminary data.</text>
</comment>
<sequence>MIRQATVKDAEKLAALMMRVDGQSDFMMFEAGERTLTAEQMEKRILSVEKQSNSVILIAADEEDLIGYMFAIGGTANKNRHSAYLVIGIDEAFTGKGVGKEFFAEMERWARSKGMHRF</sequence>
<dbReference type="Pfam" id="PF00583">
    <property type="entry name" value="Acetyltransf_1"/>
    <property type="match status" value="1"/>
</dbReference>
<dbReference type="GO" id="GO:0016747">
    <property type="term" value="F:acyltransferase activity, transferring groups other than amino-acyl groups"/>
    <property type="evidence" value="ECO:0007669"/>
    <property type="project" value="InterPro"/>
</dbReference>
<protein>
    <submittedName>
        <fullName evidence="2">Acetyltransferase (GNAT) family protein</fullName>
    </submittedName>
</protein>
<proteinExistence type="predicted"/>
<dbReference type="SUPFAM" id="SSF55729">
    <property type="entry name" value="Acyl-CoA N-acyltransferases (Nat)"/>
    <property type="match status" value="1"/>
</dbReference>
<accession>A0A370GSG9</accession>
<reference evidence="2 3" key="1">
    <citation type="submission" date="2018-07" db="EMBL/GenBank/DDBJ databases">
        <title>Genomic Encyclopedia of Type Strains, Phase IV (KMG-IV): sequencing the most valuable type-strain genomes for metagenomic binning, comparative biology and taxonomic classification.</title>
        <authorList>
            <person name="Goeker M."/>
        </authorList>
    </citation>
    <scope>NUCLEOTIDE SEQUENCE [LARGE SCALE GENOMIC DNA]</scope>
    <source>
        <strain evidence="2 3">DSM 25281</strain>
    </source>
</reference>
<dbReference type="Proteomes" id="UP000255326">
    <property type="component" value="Unassembled WGS sequence"/>
</dbReference>
<name>A0A370GSG9_9BACI</name>
<evidence type="ECO:0000313" key="2">
    <source>
        <dbReference type="EMBL" id="RDI45454.1"/>
    </source>
</evidence>
<dbReference type="CDD" id="cd04301">
    <property type="entry name" value="NAT_SF"/>
    <property type="match status" value="1"/>
</dbReference>
<keyword evidence="2" id="KW-0808">Transferase</keyword>
<dbReference type="InterPro" id="IPR016181">
    <property type="entry name" value="Acyl_CoA_acyltransferase"/>
</dbReference>
<dbReference type="Gene3D" id="3.40.630.30">
    <property type="match status" value="1"/>
</dbReference>
<evidence type="ECO:0000313" key="3">
    <source>
        <dbReference type="Proteomes" id="UP000255326"/>
    </source>
</evidence>
<dbReference type="PROSITE" id="PS51186">
    <property type="entry name" value="GNAT"/>
    <property type="match status" value="1"/>
</dbReference>
<organism evidence="2 3">
    <name type="scientific">Falsibacillus pallidus</name>
    <dbReference type="NCBI Taxonomy" id="493781"/>
    <lineage>
        <taxon>Bacteria</taxon>
        <taxon>Bacillati</taxon>
        <taxon>Bacillota</taxon>
        <taxon>Bacilli</taxon>
        <taxon>Bacillales</taxon>
        <taxon>Bacillaceae</taxon>
        <taxon>Falsibacillus</taxon>
    </lineage>
</organism>
<dbReference type="RefSeq" id="WP_342768303.1">
    <property type="nucleotide sequence ID" value="NZ_QQAY01000002.1"/>
</dbReference>
<evidence type="ECO:0000259" key="1">
    <source>
        <dbReference type="PROSITE" id="PS51186"/>
    </source>
</evidence>
<keyword evidence="3" id="KW-1185">Reference proteome</keyword>
<dbReference type="InterPro" id="IPR000182">
    <property type="entry name" value="GNAT_dom"/>
</dbReference>
<feature type="domain" description="N-acetyltransferase" evidence="1">
    <location>
        <begin position="1"/>
        <end position="118"/>
    </location>
</feature>